<sequence length="184" mass="21203">MGDEYFDVDNFHDPDHPYYLYPLDNPSLIIVPKQFNYSGFRGWSRSILFSLGAKNKLEFIDGSFVKPSSTSPLAKQWERCNYMISSWLLNALSPDIVDSAIYSKNASQMWDDLNERFGQANVARWYRVQKDLSIVSKGSCDIQSYFTKVKRLWDELDSLSSSGCTCDCTCWGKEKAQKDKKIQN</sequence>
<name>A0A1S4AJI9_TOBAC</name>
<evidence type="ECO:0000313" key="2">
    <source>
        <dbReference type="Proteomes" id="UP000790787"/>
    </source>
</evidence>
<dbReference type="Proteomes" id="UP000790787">
    <property type="component" value="Chromosome 24"/>
</dbReference>
<reference evidence="3" key="2">
    <citation type="submission" date="2025-08" db="UniProtKB">
        <authorList>
            <consortium name="RefSeq"/>
        </authorList>
    </citation>
    <scope>IDENTIFICATION</scope>
    <source>
        <tissue evidence="3">Leaf</tissue>
    </source>
</reference>
<dbReference type="RefSeq" id="XP_016476816.1">
    <property type="nucleotide sequence ID" value="XM_016621330.1"/>
</dbReference>
<dbReference type="PaxDb" id="4097-A0A1S4AJI9"/>
<dbReference type="OMA" id="ECTENIV"/>
<feature type="domain" description="Retrotransposon Copia-like N-terminal" evidence="1">
    <location>
        <begin position="22"/>
        <end position="68"/>
    </location>
</feature>
<proteinExistence type="predicted"/>
<dbReference type="PANTHER" id="PTHR37610:SF6">
    <property type="entry name" value="GAG-POLYPEPTIDE OF LTR COPIA-TYPE-RELATED"/>
    <property type="match status" value="1"/>
</dbReference>
<dbReference type="OrthoDB" id="1302035at2759"/>
<organism evidence="2 3">
    <name type="scientific">Nicotiana tabacum</name>
    <name type="common">Common tobacco</name>
    <dbReference type="NCBI Taxonomy" id="4097"/>
    <lineage>
        <taxon>Eukaryota</taxon>
        <taxon>Viridiplantae</taxon>
        <taxon>Streptophyta</taxon>
        <taxon>Embryophyta</taxon>
        <taxon>Tracheophyta</taxon>
        <taxon>Spermatophyta</taxon>
        <taxon>Magnoliopsida</taxon>
        <taxon>eudicotyledons</taxon>
        <taxon>Gunneridae</taxon>
        <taxon>Pentapetalae</taxon>
        <taxon>asterids</taxon>
        <taxon>lamiids</taxon>
        <taxon>Solanales</taxon>
        <taxon>Solanaceae</taxon>
        <taxon>Nicotianoideae</taxon>
        <taxon>Nicotianeae</taxon>
        <taxon>Nicotiana</taxon>
    </lineage>
</organism>
<accession>A0A1S4AJI9</accession>
<evidence type="ECO:0000259" key="1">
    <source>
        <dbReference type="Pfam" id="PF14244"/>
    </source>
</evidence>
<reference evidence="2" key="1">
    <citation type="journal article" date="2014" name="Nat. Commun.">
        <title>The tobacco genome sequence and its comparison with those of tomato and potato.</title>
        <authorList>
            <person name="Sierro N."/>
            <person name="Battey J.N."/>
            <person name="Ouadi S."/>
            <person name="Bakaher N."/>
            <person name="Bovet L."/>
            <person name="Willig A."/>
            <person name="Goepfert S."/>
            <person name="Peitsch M.C."/>
            <person name="Ivanov N.V."/>
        </authorList>
    </citation>
    <scope>NUCLEOTIDE SEQUENCE [LARGE SCALE GENOMIC DNA]</scope>
</reference>
<evidence type="ECO:0000313" key="3">
    <source>
        <dbReference type="RefSeq" id="XP_016476816.1"/>
    </source>
</evidence>
<dbReference type="KEGG" id="nta:107798350"/>
<dbReference type="Pfam" id="PF14244">
    <property type="entry name" value="Retrotran_gag_3"/>
    <property type="match status" value="1"/>
</dbReference>
<dbReference type="AlphaFoldDB" id="A0A1S4AJI9"/>
<gene>
    <name evidence="3" type="primary">LOC107798350</name>
</gene>
<keyword evidence="2" id="KW-1185">Reference proteome</keyword>
<dbReference type="PANTHER" id="PTHR37610">
    <property type="entry name" value="CCHC-TYPE DOMAIN-CONTAINING PROTEIN"/>
    <property type="match status" value="1"/>
</dbReference>
<protein>
    <submittedName>
        <fullName evidence="3">Uncharacterized protein LOC107798350</fullName>
    </submittedName>
</protein>
<dbReference type="GeneID" id="107798350"/>
<dbReference type="InterPro" id="IPR029472">
    <property type="entry name" value="Copia-like_N"/>
</dbReference>